<evidence type="ECO:0000259" key="5">
    <source>
        <dbReference type="PROSITE" id="PS50075"/>
    </source>
</evidence>
<evidence type="ECO:0000313" key="7">
    <source>
        <dbReference type="EMBL" id="MFC4159171.1"/>
    </source>
</evidence>
<feature type="domain" description="Ketosynthase family 3 (KS3)" evidence="6">
    <location>
        <begin position="8"/>
        <end position="431"/>
    </location>
</feature>
<dbReference type="SMART" id="SM01294">
    <property type="entry name" value="PKS_PP_betabranch"/>
    <property type="match status" value="1"/>
</dbReference>
<dbReference type="SUPFAM" id="SSF52151">
    <property type="entry name" value="FabD/lysophospholipase-like"/>
    <property type="match status" value="1"/>
</dbReference>
<dbReference type="PROSITE" id="PS50075">
    <property type="entry name" value="CARRIER"/>
    <property type="match status" value="1"/>
</dbReference>
<dbReference type="Gene3D" id="3.30.70.3290">
    <property type="match status" value="1"/>
</dbReference>
<dbReference type="PROSITE" id="PS00012">
    <property type="entry name" value="PHOSPHOPANTETHEINE"/>
    <property type="match status" value="1"/>
</dbReference>
<dbReference type="Pfam" id="PF02801">
    <property type="entry name" value="Ketoacyl-synt_C"/>
    <property type="match status" value="1"/>
</dbReference>
<feature type="domain" description="Carrier" evidence="5">
    <location>
        <begin position="907"/>
        <end position="982"/>
    </location>
</feature>
<dbReference type="CDD" id="cd00833">
    <property type="entry name" value="PKS"/>
    <property type="match status" value="1"/>
</dbReference>
<evidence type="ECO:0000256" key="2">
    <source>
        <dbReference type="ARBA" id="ARBA00022553"/>
    </source>
</evidence>
<dbReference type="InterPro" id="IPR036736">
    <property type="entry name" value="ACP-like_sf"/>
</dbReference>
<dbReference type="InterPro" id="IPR032821">
    <property type="entry name" value="PKS_assoc"/>
</dbReference>
<dbReference type="Pfam" id="PF00698">
    <property type="entry name" value="Acyl_transf_1"/>
    <property type="match status" value="1"/>
</dbReference>
<dbReference type="SMART" id="SM00827">
    <property type="entry name" value="PKS_AT"/>
    <property type="match status" value="1"/>
</dbReference>
<dbReference type="InterPro" id="IPR014030">
    <property type="entry name" value="Ketoacyl_synth_N"/>
</dbReference>
<evidence type="ECO:0000259" key="6">
    <source>
        <dbReference type="PROSITE" id="PS52004"/>
    </source>
</evidence>
<dbReference type="InterPro" id="IPR018201">
    <property type="entry name" value="Ketoacyl_synth_AS"/>
</dbReference>
<dbReference type="SUPFAM" id="SSF47336">
    <property type="entry name" value="ACP-like"/>
    <property type="match status" value="1"/>
</dbReference>
<dbReference type="InterPro" id="IPR006162">
    <property type="entry name" value="Ppantetheine_attach_site"/>
</dbReference>
<dbReference type="SMART" id="SM00823">
    <property type="entry name" value="PKS_PP"/>
    <property type="match status" value="1"/>
</dbReference>
<dbReference type="SMART" id="SM00825">
    <property type="entry name" value="PKS_KS"/>
    <property type="match status" value="1"/>
</dbReference>
<dbReference type="InterPro" id="IPR014043">
    <property type="entry name" value="Acyl_transferase_dom"/>
</dbReference>
<dbReference type="InterPro" id="IPR016036">
    <property type="entry name" value="Malonyl_transacylase_ACP-bd"/>
</dbReference>
<dbReference type="Proteomes" id="UP001595791">
    <property type="component" value="Unassembled WGS sequence"/>
</dbReference>
<dbReference type="InterPro" id="IPR001227">
    <property type="entry name" value="Ac_transferase_dom_sf"/>
</dbReference>
<evidence type="ECO:0000256" key="4">
    <source>
        <dbReference type="SAM" id="MobiDB-lite"/>
    </source>
</evidence>
<evidence type="ECO:0000313" key="8">
    <source>
        <dbReference type="Proteomes" id="UP001595791"/>
    </source>
</evidence>
<dbReference type="Pfam" id="PF16197">
    <property type="entry name" value="KAsynt_C_assoc"/>
    <property type="match status" value="1"/>
</dbReference>
<dbReference type="PANTHER" id="PTHR43775">
    <property type="entry name" value="FATTY ACID SYNTHASE"/>
    <property type="match status" value="1"/>
</dbReference>
<dbReference type="Gene3D" id="1.10.1200.10">
    <property type="entry name" value="ACP-like"/>
    <property type="match status" value="1"/>
</dbReference>
<keyword evidence="1" id="KW-0596">Phosphopantetheine</keyword>
<dbReference type="RefSeq" id="WP_378162647.1">
    <property type="nucleotide sequence ID" value="NZ_JBHSBU010000001.1"/>
</dbReference>
<feature type="region of interest" description="Disordered" evidence="4">
    <location>
        <begin position="871"/>
        <end position="893"/>
    </location>
</feature>
<name>A0ABV8MPC2_9NEIS</name>
<dbReference type="PANTHER" id="PTHR43775:SF51">
    <property type="entry name" value="INACTIVE PHENOLPHTHIOCEROL SYNTHESIS POLYKETIDE SYNTHASE TYPE I PKS1-RELATED"/>
    <property type="match status" value="1"/>
</dbReference>
<feature type="compositionally biased region" description="Low complexity" evidence="4">
    <location>
        <begin position="873"/>
        <end position="887"/>
    </location>
</feature>
<dbReference type="SUPFAM" id="SSF53901">
    <property type="entry name" value="Thiolase-like"/>
    <property type="match status" value="1"/>
</dbReference>
<dbReference type="InterPro" id="IPR050091">
    <property type="entry name" value="PKS_NRPS_Biosynth_Enz"/>
</dbReference>
<gene>
    <name evidence="7" type="ORF">ACFOW7_07345</name>
</gene>
<evidence type="ECO:0000256" key="3">
    <source>
        <dbReference type="ARBA" id="ARBA00022679"/>
    </source>
</evidence>
<comment type="caution">
    <text evidence="7">The sequence shown here is derived from an EMBL/GenBank/DDBJ whole genome shotgun (WGS) entry which is preliminary data.</text>
</comment>
<dbReference type="EMBL" id="JBHSBU010000001">
    <property type="protein sequence ID" value="MFC4159171.1"/>
    <property type="molecule type" value="Genomic_DNA"/>
</dbReference>
<proteinExistence type="predicted"/>
<dbReference type="InterPro" id="IPR016035">
    <property type="entry name" value="Acyl_Trfase/lysoPLipase"/>
</dbReference>
<keyword evidence="8" id="KW-1185">Reference proteome</keyword>
<dbReference type="InterPro" id="IPR009081">
    <property type="entry name" value="PP-bd_ACP"/>
</dbReference>
<dbReference type="InterPro" id="IPR020841">
    <property type="entry name" value="PKS_Beta-ketoAc_synthase_dom"/>
</dbReference>
<keyword evidence="2" id="KW-0597">Phosphoprotein</keyword>
<evidence type="ECO:0000256" key="1">
    <source>
        <dbReference type="ARBA" id="ARBA00022450"/>
    </source>
</evidence>
<keyword evidence="3" id="KW-0808">Transferase</keyword>
<organism evidence="7 8">
    <name type="scientific">Chitinimonas lacunae</name>
    <dbReference type="NCBI Taxonomy" id="1963018"/>
    <lineage>
        <taxon>Bacteria</taxon>
        <taxon>Pseudomonadati</taxon>
        <taxon>Pseudomonadota</taxon>
        <taxon>Betaproteobacteria</taxon>
        <taxon>Neisseriales</taxon>
        <taxon>Chitinibacteraceae</taxon>
        <taxon>Chitinimonas</taxon>
    </lineage>
</organism>
<reference evidence="8" key="1">
    <citation type="journal article" date="2019" name="Int. J. Syst. Evol. Microbiol.">
        <title>The Global Catalogue of Microorganisms (GCM) 10K type strain sequencing project: providing services to taxonomists for standard genome sequencing and annotation.</title>
        <authorList>
            <consortium name="The Broad Institute Genomics Platform"/>
            <consortium name="The Broad Institute Genome Sequencing Center for Infectious Disease"/>
            <person name="Wu L."/>
            <person name="Ma J."/>
        </authorList>
    </citation>
    <scope>NUCLEOTIDE SEQUENCE [LARGE SCALE GENOMIC DNA]</scope>
    <source>
        <strain evidence="8">LMG 29894</strain>
    </source>
</reference>
<dbReference type="Gene3D" id="3.40.366.10">
    <property type="entry name" value="Malonyl-Coenzyme A Acyl Carrier Protein, domain 2"/>
    <property type="match status" value="1"/>
</dbReference>
<dbReference type="InterPro" id="IPR016039">
    <property type="entry name" value="Thiolase-like"/>
</dbReference>
<dbReference type="InterPro" id="IPR014031">
    <property type="entry name" value="Ketoacyl_synth_C"/>
</dbReference>
<dbReference type="PROSITE" id="PS52004">
    <property type="entry name" value="KS3_2"/>
    <property type="match status" value="1"/>
</dbReference>
<dbReference type="InterPro" id="IPR020806">
    <property type="entry name" value="PKS_PP-bd"/>
</dbReference>
<accession>A0ABV8MPC2</accession>
<dbReference type="Gene3D" id="3.40.47.10">
    <property type="match status" value="1"/>
</dbReference>
<dbReference type="Pfam" id="PF00109">
    <property type="entry name" value="ketoacyl-synt"/>
    <property type="match status" value="1"/>
</dbReference>
<protein>
    <submittedName>
        <fullName evidence="7">Type I polyketide synthase</fullName>
    </submittedName>
</protein>
<dbReference type="SUPFAM" id="SSF55048">
    <property type="entry name" value="Probable ACP-binding domain of malonyl-CoA ACP transacylase"/>
    <property type="match status" value="1"/>
</dbReference>
<sequence length="992" mass="104763">MDNRTYTGLEIAVVGMACRVPGADDVEGFWQLLREGREGLREADDAELLAHGIKPEQLADPAFVRRGGTLRDSDCFDAEFFRMSPHEAQITDPQHRVFLELAWTALDDAALGPAARGGSCGVYAGAGANLYLWKYLLEAVRQGQIGATELAIANSNDYLASRVAYKLDLRGPALNVQSACSTSLVAIHYACQALIGGECEIALAGGVRINQPQVPGYRYQPGGIGSPDGHCRAFDAEAGGTVGGSGAGVVVLKRLEDALAAGDRIRAVILGSAVNNDGADKVGFTAPSVVGQAAVIRAALAMGEVAPDSIGYVEAHGTGTPLGDPIEIAALRDAFGPLPPASCLIGSVKTNIGHLDAAAGVVGLIKTVLLLERGEIPPSLHFKTANPALELERSPFEVNAHLRPWPKGGLRRAGVSSFGIGGTNAHVVLEQAPLLTPATADTGPHTFVLSARTPADLSRSAGELADHLSRFSALSPADVAYTTQLGLIALPQRLAVVADDLAQAIERLGQADSAITALDAPRVAWLFPGQGAEYAGMAARLYQGDAGFRQHLDNCLTLFSPLLGFDLSARLFGTEGVDGDTLLAQAMLFSVEYALAQRLRDFGVRPVALLGHSLGEISAACVAGVFELDEAVRLIVARGRAMAQSQPGRMLAVQAPVAELLGLLTDTQLAVAADNSPGQTVVAGPQAAVEAFAAVLDAQGYLYKPLPSRHAFHSALMTEAADSLARCVATLTLRPPTIPFISNVSGDWITAAQATDPDYWGRQLCSTVQFRTGCRTLEAAAVDLLVEVGPGDTLRRLTAQQGPALGQLPQLATLPRRSEQDVSDRLFHEALAGLWCHGVTLDWSARHGTGSRHRVGLPSYPFARKRFWIGDESAPTPEPTATTSSTPLPRPAARRHARPDLAVAYTAPGNELESVFAELFGSLLKIEQVGIHDSFFDLGGDSLLGIRLVELIRHRLDVSLSVAAIYEYPTVAALVEQVELLILAQLETSFEA</sequence>
<dbReference type="Pfam" id="PF00550">
    <property type="entry name" value="PP-binding"/>
    <property type="match status" value="1"/>
</dbReference>
<dbReference type="PROSITE" id="PS00606">
    <property type="entry name" value="KS3_1"/>
    <property type="match status" value="1"/>
</dbReference>